<reference evidence="6 7" key="1">
    <citation type="submission" date="2019-07" db="EMBL/GenBank/DDBJ databases">
        <title>Flavobacterium sp. nov., isolated from glacier ice.</title>
        <authorList>
            <person name="Liu Q."/>
            <person name="Xin Y.-H."/>
        </authorList>
    </citation>
    <scope>NUCLEOTIDE SEQUENCE [LARGE SCALE GENOMIC DNA]</scope>
    <source>
        <strain evidence="6 7">ZT4R6</strain>
    </source>
</reference>
<feature type="short sequence motif" description="GXSXG" evidence="4">
    <location>
        <begin position="63"/>
        <end position="67"/>
    </location>
</feature>
<dbReference type="GO" id="GO:0016787">
    <property type="term" value="F:hydrolase activity"/>
    <property type="evidence" value="ECO:0007669"/>
    <property type="project" value="UniProtKB-UniRule"/>
</dbReference>
<dbReference type="RefSeq" id="WP_143374563.1">
    <property type="nucleotide sequence ID" value="NZ_VJVZ01000012.1"/>
</dbReference>
<dbReference type="Proteomes" id="UP000320643">
    <property type="component" value="Unassembled WGS sequence"/>
</dbReference>
<dbReference type="InterPro" id="IPR050301">
    <property type="entry name" value="NTE"/>
</dbReference>
<evidence type="ECO:0000256" key="3">
    <source>
        <dbReference type="ARBA" id="ARBA00023098"/>
    </source>
</evidence>
<evidence type="ECO:0000313" key="7">
    <source>
        <dbReference type="Proteomes" id="UP000320643"/>
    </source>
</evidence>
<dbReference type="InterPro" id="IPR043864">
    <property type="entry name" value="Omp85-like_dom"/>
</dbReference>
<dbReference type="GO" id="GO:0016042">
    <property type="term" value="P:lipid catabolic process"/>
    <property type="evidence" value="ECO:0007669"/>
    <property type="project" value="UniProtKB-UniRule"/>
</dbReference>
<dbReference type="PROSITE" id="PS51635">
    <property type="entry name" value="PNPLA"/>
    <property type="match status" value="1"/>
</dbReference>
<protein>
    <submittedName>
        <fullName evidence="6">Patatin</fullName>
    </submittedName>
</protein>
<keyword evidence="7" id="KW-1185">Reference proteome</keyword>
<evidence type="ECO:0000256" key="1">
    <source>
        <dbReference type="ARBA" id="ARBA00022801"/>
    </source>
</evidence>
<dbReference type="Pfam" id="PF19143">
    <property type="entry name" value="Omp85_2"/>
    <property type="match status" value="1"/>
</dbReference>
<dbReference type="Gene3D" id="3.40.1090.10">
    <property type="entry name" value="Cytosolic phospholipase A2 catalytic domain"/>
    <property type="match status" value="2"/>
</dbReference>
<dbReference type="CDD" id="cd07205">
    <property type="entry name" value="Pat_PNPLA6_PNPLA7_NTE1_like"/>
    <property type="match status" value="1"/>
</dbReference>
<dbReference type="AlphaFoldDB" id="A0A552UWJ3"/>
<keyword evidence="3 4" id="KW-0443">Lipid metabolism</keyword>
<keyword evidence="2 4" id="KW-0442">Lipid degradation</keyword>
<dbReference type="PANTHER" id="PTHR14226">
    <property type="entry name" value="NEUROPATHY TARGET ESTERASE/SWISS CHEESE D.MELANOGASTER"/>
    <property type="match status" value="1"/>
</dbReference>
<evidence type="ECO:0000259" key="5">
    <source>
        <dbReference type="PROSITE" id="PS51635"/>
    </source>
</evidence>
<accession>A0A552UWJ3</accession>
<proteinExistence type="predicted"/>
<evidence type="ECO:0000313" key="6">
    <source>
        <dbReference type="EMBL" id="TRW22520.1"/>
    </source>
</evidence>
<gene>
    <name evidence="6" type="ORF">FMM05_16705</name>
</gene>
<sequence length="735" mass="82010">MKNLLLLFVCISLFGTMSGQEKQPAKKPKIGVVLSGGGAKGLAHIGVLKVLEEAGIEVSYIGGTSMGAIVGGLYAAGYSATELDSIFRSLDPDALLRDFTPRGTKNFFEKRNDEIYALTLPFKGFKIGFPTAFSKGLYNYTTVNRLTEHVRHVRDFNNLPIPFVCIATDIETGKEVVLRNGVLPDAILASGAFPSLYSPVEIDGRLLIDGGVTNNYPIEEVRRMGADIIIGVDVQDPLKTRDQIRGATGVLVQINNYQMIQKMEAKSKLTDIYIKPDISGFSVISFDDGEAIINKGEEAGRKILDTLKTLGIGRPIIKEHIPVQDSICVDQVRINELKNYTRSYVIGKLGFKPGSRINYNKFNDGISKLNATQNFTSISYSFNEAPDGGEVLSLRLQENPINRFLKFGLHYDGLYKSAVLVNVTQKNLVKRNDVASLDVILGDNFRYNLDYYIDNGFYISYGLHSHYYQFNRNISAVAASQFGEELGNNSFNLDFADFTNQIYIQTIFAQRFLLGGGAEYKHIKAKSETLQGIDPVFDDSDYVSAYGYLTFDSYDDKFFPSEGYYFSGEAKAFLYSSNYTKVFDNFTIIKGELGTAQTLTKGLTVNVRAETGFSLRENPVPAFDFILGGYGYQMSHTFRHFYGYDFLSLSGNSYIKGTVSLDYEFLKKNHLNFTANYANVGDDLYEGGKLFSLPQYSGYALGYGMETIIGPLEIKHSWSPETGKHYTWFSVGFWF</sequence>
<feature type="active site" description="Proton acceptor" evidence="4">
    <location>
        <position position="209"/>
    </location>
</feature>
<dbReference type="Gene3D" id="3.10.20.310">
    <property type="entry name" value="membrane protein fhac"/>
    <property type="match status" value="1"/>
</dbReference>
<dbReference type="OrthoDB" id="9770965at2"/>
<evidence type="ECO:0000256" key="2">
    <source>
        <dbReference type="ARBA" id="ARBA00022963"/>
    </source>
</evidence>
<dbReference type="Pfam" id="PF01734">
    <property type="entry name" value="Patatin"/>
    <property type="match status" value="1"/>
</dbReference>
<feature type="active site" description="Nucleophile" evidence="4">
    <location>
        <position position="65"/>
    </location>
</feature>
<feature type="short sequence motif" description="DGA/G" evidence="4">
    <location>
        <begin position="209"/>
        <end position="211"/>
    </location>
</feature>
<dbReference type="InterPro" id="IPR002641">
    <property type="entry name" value="PNPLA_dom"/>
</dbReference>
<comment type="caution">
    <text evidence="6">The sequence shown here is derived from an EMBL/GenBank/DDBJ whole genome shotgun (WGS) entry which is preliminary data.</text>
</comment>
<organism evidence="6 7">
    <name type="scientific">Flavobacterium zepuense</name>
    <dbReference type="NCBI Taxonomy" id="2593302"/>
    <lineage>
        <taxon>Bacteria</taxon>
        <taxon>Pseudomonadati</taxon>
        <taxon>Bacteroidota</taxon>
        <taxon>Flavobacteriia</taxon>
        <taxon>Flavobacteriales</taxon>
        <taxon>Flavobacteriaceae</taxon>
        <taxon>Flavobacterium</taxon>
    </lineage>
</organism>
<dbReference type="SUPFAM" id="SSF52151">
    <property type="entry name" value="FabD/lysophospholipase-like"/>
    <property type="match status" value="1"/>
</dbReference>
<name>A0A552UWJ3_9FLAO</name>
<dbReference type="InterPro" id="IPR016035">
    <property type="entry name" value="Acyl_Trfase/lysoPLipase"/>
</dbReference>
<keyword evidence="1 4" id="KW-0378">Hydrolase</keyword>
<evidence type="ECO:0000256" key="4">
    <source>
        <dbReference type="PROSITE-ProRule" id="PRU01161"/>
    </source>
</evidence>
<feature type="short sequence motif" description="GXGXXG" evidence="4">
    <location>
        <begin position="36"/>
        <end position="41"/>
    </location>
</feature>
<feature type="domain" description="PNPLA" evidence="5">
    <location>
        <begin position="32"/>
        <end position="222"/>
    </location>
</feature>
<dbReference type="PANTHER" id="PTHR14226:SF76">
    <property type="entry name" value="NTE FAMILY PROTEIN RSSA"/>
    <property type="match status" value="1"/>
</dbReference>
<dbReference type="EMBL" id="VJVZ01000012">
    <property type="protein sequence ID" value="TRW22520.1"/>
    <property type="molecule type" value="Genomic_DNA"/>
</dbReference>